<evidence type="ECO:0000256" key="2">
    <source>
        <dbReference type="ARBA" id="ARBA00022900"/>
    </source>
</evidence>
<dbReference type="FunFam" id="2.30.39.10:FF:000035">
    <property type="entry name" value="Serine protease inhibitor (serpin) 16"/>
    <property type="match status" value="1"/>
</dbReference>
<dbReference type="Gene3D" id="3.30.497.10">
    <property type="entry name" value="Antithrombin, subunit I, domain 2"/>
    <property type="match status" value="1"/>
</dbReference>
<keyword evidence="7" id="KW-1185">Reference proteome</keyword>
<keyword evidence="1" id="KW-0646">Protease inhibitor</keyword>
<comment type="similarity">
    <text evidence="3">Belongs to the serpin family.</text>
</comment>
<dbReference type="GO" id="GO:0030195">
    <property type="term" value="P:negative regulation of blood coagulation"/>
    <property type="evidence" value="ECO:0007669"/>
    <property type="project" value="UniProtKB-ARBA"/>
</dbReference>
<protein>
    <recommendedName>
        <fullName evidence="5">Serpin domain-containing protein</fullName>
    </recommendedName>
</protein>
<dbReference type="Proteomes" id="UP001274896">
    <property type="component" value="Unassembled WGS sequence"/>
</dbReference>
<reference evidence="6" key="1">
    <citation type="submission" date="2023-06" db="EMBL/GenBank/DDBJ databases">
        <title>Male Hemibagrus guttatus genome.</title>
        <authorList>
            <person name="Bian C."/>
        </authorList>
    </citation>
    <scope>NUCLEOTIDE SEQUENCE</scope>
    <source>
        <strain evidence="6">Male_cb2023</strain>
        <tissue evidence="6">Muscle</tissue>
    </source>
</reference>
<proteinExistence type="inferred from homology"/>
<dbReference type="InterPro" id="IPR042185">
    <property type="entry name" value="Serpin_sf_2"/>
</dbReference>
<evidence type="ECO:0000256" key="3">
    <source>
        <dbReference type="RuleBase" id="RU000411"/>
    </source>
</evidence>
<dbReference type="PROSITE" id="PS00284">
    <property type="entry name" value="SERPIN"/>
    <property type="match status" value="1"/>
</dbReference>
<feature type="transmembrane region" description="Helical" evidence="4">
    <location>
        <begin position="29"/>
        <end position="47"/>
    </location>
</feature>
<dbReference type="Gene3D" id="2.30.39.10">
    <property type="entry name" value="Alpha-1-antitrypsin, domain 1"/>
    <property type="match status" value="1"/>
</dbReference>
<name>A0AAE0QTG6_9TELE</name>
<dbReference type="Pfam" id="PF00079">
    <property type="entry name" value="Serpin"/>
    <property type="match status" value="1"/>
</dbReference>
<dbReference type="InterPro" id="IPR000215">
    <property type="entry name" value="Serpin_fam"/>
</dbReference>
<dbReference type="AlphaFoldDB" id="A0AAE0QTG6"/>
<feature type="domain" description="Serpin" evidence="5">
    <location>
        <begin position="67"/>
        <end position="427"/>
    </location>
</feature>
<keyword evidence="4" id="KW-0472">Membrane</keyword>
<keyword evidence="2" id="KW-0722">Serine protease inhibitor</keyword>
<accession>A0AAE0QTG6</accession>
<evidence type="ECO:0000256" key="1">
    <source>
        <dbReference type="ARBA" id="ARBA00022690"/>
    </source>
</evidence>
<evidence type="ECO:0000259" key="5">
    <source>
        <dbReference type="SMART" id="SM00093"/>
    </source>
</evidence>
<sequence length="427" mass="48107">MRWSRNCLFQNQMACSFQKRRGSLRKCSLARLFMLWMPVLLEFYALHGSVAQSVSPSYDKLGSDLGLQVFLQMAQQKPHENVVLSPHGVATILGILLPGAHGNTKQQLLSGLHYNKKGPYKMLRKLHKILTSKTNTSFITIANALFPQEGFNIYTNFLNTNRDNFFCDSHALNYNNPKQSADFINRWIKNRTKGHIHSLLKPDMLDPSLTRLVVVNSIYFKGMWKSRFPVQSTKIRSFTGGDGKSYKVPMMSQLSVFKIGWANTPDGVKYRVIELPYHGNHTSMFIAFPSERVTPLSTILPHLTSETVHGWAKLMHHGKIRLFLPKFTAEMKMDLKSPLCALGITDIFINGKADFRHLSSEPIHVSSALQKIKIEVNEDGTKAAAAVTAILMARSSPPVVIIDRPFLFLIKHNSTGTILFAGQINKP</sequence>
<dbReference type="SUPFAM" id="SSF56574">
    <property type="entry name" value="Serpins"/>
    <property type="match status" value="1"/>
</dbReference>
<dbReference type="PANTHER" id="PTHR11461">
    <property type="entry name" value="SERINE PROTEASE INHIBITOR, SERPIN"/>
    <property type="match status" value="1"/>
</dbReference>
<comment type="caution">
    <text evidence="6">The sequence shown here is derived from an EMBL/GenBank/DDBJ whole genome shotgun (WGS) entry which is preliminary data.</text>
</comment>
<evidence type="ECO:0000256" key="4">
    <source>
        <dbReference type="SAM" id="Phobius"/>
    </source>
</evidence>
<dbReference type="SMART" id="SM00093">
    <property type="entry name" value="SERPIN"/>
    <property type="match status" value="1"/>
</dbReference>
<organism evidence="6 7">
    <name type="scientific">Hemibagrus guttatus</name>
    <dbReference type="NCBI Taxonomy" id="175788"/>
    <lineage>
        <taxon>Eukaryota</taxon>
        <taxon>Metazoa</taxon>
        <taxon>Chordata</taxon>
        <taxon>Craniata</taxon>
        <taxon>Vertebrata</taxon>
        <taxon>Euteleostomi</taxon>
        <taxon>Actinopterygii</taxon>
        <taxon>Neopterygii</taxon>
        <taxon>Teleostei</taxon>
        <taxon>Ostariophysi</taxon>
        <taxon>Siluriformes</taxon>
        <taxon>Bagridae</taxon>
        <taxon>Hemibagrus</taxon>
    </lineage>
</organism>
<dbReference type="EMBL" id="JAUCMX010000011">
    <property type="protein sequence ID" value="KAK3531635.1"/>
    <property type="molecule type" value="Genomic_DNA"/>
</dbReference>
<evidence type="ECO:0000313" key="6">
    <source>
        <dbReference type="EMBL" id="KAK3531635.1"/>
    </source>
</evidence>
<gene>
    <name evidence="6" type="ORF">QTP70_025877</name>
</gene>
<dbReference type="GO" id="GO:0010757">
    <property type="term" value="P:negative regulation of plasminogen activation"/>
    <property type="evidence" value="ECO:0007669"/>
    <property type="project" value="TreeGrafter"/>
</dbReference>
<keyword evidence="4" id="KW-1133">Transmembrane helix</keyword>
<dbReference type="InterPro" id="IPR023795">
    <property type="entry name" value="Serpin_CS"/>
</dbReference>
<dbReference type="InterPro" id="IPR042178">
    <property type="entry name" value="Serpin_sf_1"/>
</dbReference>
<evidence type="ECO:0000313" key="7">
    <source>
        <dbReference type="Proteomes" id="UP001274896"/>
    </source>
</evidence>
<dbReference type="InterPro" id="IPR023796">
    <property type="entry name" value="Serpin_dom"/>
</dbReference>
<keyword evidence="4" id="KW-0812">Transmembrane</keyword>
<dbReference type="GO" id="GO:0004867">
    <property type="term" value="F:serine-type endopeptidase inhibitor activity"/>
    <property type="evidence" value="ECO:0007669"/>
    <property type="project" value="UniProtKB-KW"/>
</dbReference>
<dbReference type="PANTHER" id="PTHR11461:SF48">
    <property type="entry name" value="GLIA-DERIVED NEXIN"/>
    <property type="match status" value="1"/>
</dbReference>
<dbReference type="InterPro" id="IPR036186">
    <property type="entry name" value="Serpin_sf"/>
</dbReference>
<dbReference type="GO" id="GO:0005615">
    <property type="term" value="C:extracellular space"/>
    <property type="evidence" value="ECO:0007669"/>
    <property type="project" value="InterPro"/>
</dbReference>